<evidence type="ECO:0000313" key="9">
    <source>
        <dbReference type="EMBL" id="HIS37395.1"/>
    </source>
</evidence>
<feature type="transmembrane region" description="Helical" evidence="7">
    <location>
        <begin position="21"/>
        <end position="44"/>
    </location>
</feature>
<dbReference type="SUPFAM" id="SSF161098">
    <property type="entry name" value="MetI-like"/>
    <property type="match status" value="1"/>
</dbReference>
<name>A0A9D1F1C3_9BACT</name>
<evidence type="ECO:0000256" key="6">
    <source>
        <dbReference type="ARBA" id="ARBA00023136"/>
    </source>
</evidence>
<dbReference type="Pfam" id="PF00528">
    <property type="entry name" value="BPD_transp_1"/>
    <property type="match status" value="1"/>
</dbReference>
<evidence type="ECO:0000256" key="1">
    <source>
        <dbReference type="ARBA" id="ARBA00004651"/>
    </source>
</evidence>
<evidence type="ECO:0000313" key="10">
    <source>
        <dbReference type="Proteomes" id="UP000823928"/>
    </source>
</evidence>
<reference evidence="9" key="2">
    <citation type="journal article" date="2021" name="PeerJ">
        <title>Extensive microbial diversity within the chicken gut microbiome revealed by metagenomics and culture.</title>
        <authorList>
            <person name="Gilroy R."/>
            <person name="Ravi A."/>
            <person name="Getino M."/>
            <person name="Pursley I."/>
            <person name="Horton D.L."/>
            <person name="Alikhan N.F."/>
            <person name="Baker D."/>
            <person name="Gharbi K."/>
            <person name="Hall N."/>
            <person name="Watson M."/>
            <person name="Adriaenssens E.M."/>
            <person name="Foster-Nyarko E."/>
            <person name="Jarju S."/>
            <person name="Secka A."/>
            <person name="Antonio M."/>
            <person name="Oren A."/>
            <person name="Chaudhuri R.R."/>
            <person name="La Ragione R."/>
            <person name="Hildebrand F."/>
            <person name="Pallen M.J."/>
        </authorList>
    </citation>
    <scope>NUCLEOTIDE SEQUENCE</scope>
    <source>
        <strain evidence="9">6276</strain>
    </source>
</reference>
<feature type="transmembrane region" description="Helical" evidence="7">
    <location>
        <begin position="214"/>
        <end position="236"/>
    </location>
</feature>
<evidence type="ECO:0000256" key="5">
    <source>
        <dbReference type="ARBA" id="ARBA00022989"/>
    </source>
</evidence>
<comment type="similarity">
    <text evidence="7">Belongs to the binding-protein-dependent transport system permease family.</text>
</comment>
<dbReference type="PANTHER" id="PTHR43744">
    <property type="entry name" value="ABC TRANSPORTER PERMEASE PROTEIN MG189-RELATED-RELATED"/>
    <property type="match status" value="1"/>
</dbReference>
<evidence type="ECO:0000256" key="7">
    <source>
        <dbReference type="RuleBase" id="RU363032"/>
    </source>
</evidence>
<protein>
    <submittedName>
        <fullName evidence="9">Carbohydrate ABC transporter permease</fullName>
    </submittedName>
</protein>
<comment type="caution">
    <text evidence="9">The sequence shown here is derived from an EMBL/GenBank/DDBJ whole genome shotgun (WGS) entry which is preliminary data.</text>
</comment>
<dbReference type="InterPro" id="IPR000515">
    <property type="entry name" value="MetI-like"/>
</dbReference>
<evidence type="ECO:0000256" key="3">
    <source>
        <dbReference type="ARBA" id="ARBA00022475"/>
    </source>
</evidence>
<organism evidence="9 10">
    <name type="scientific">Candidatus Scatousia excrementigallinarum</name>
    <dbReference type="NCBI Taxonomy" id="2840935"/>
    <lineage>
        <taxon>Bacteria</taxon>
        <taxon>Candidatus Scatousia</taxon>
    </lineage>
</organism>
<dbReference type="InterPro" id="IPR035906">
    <property type="entry name" value="MetI-like_sf"/>
</dbReference>
<reference evidence="9" key="1">
    <citation type="submission" date="2020-10" db="EMBL/GenBank/DDBJ databases">
        <authorList>
            <person name="Gilroy R."/>
        </authorList>
    </citation>
    <scope>NUCLEOTIDE SEQUENCE</scope>
    <source>
        <strain evidence="9">6276</strain>
    </source>
</reference>
<dbReference type="EMBL" id="DVIU01000251">
    <property type="protein sequence ID" value="HIS37395.1"/>
    <property type="molecule type" value="Genomic_DNA"/>
</dbReference>
<dbReference type="Proteomes" id="UP000823928">
    <property type="component" value="Unassembled WGS sequence"/>
</dbReference>
<evidence type="ECO:0000256" key="2">
    <source>
        <dbReference type="ARBA" id="ARBA00022448"/>
    </source>
</evidence>
<dbReference type="Gene3D" id="1.10.3720.10">
    <property type="entry name" value="MetI-like"/>
    <property type="match status" value="1"/>
</dbReference>
<dbReference type="PANTHER" id="PTHR43744:SF12">
    <property type="entry name" value="ABC TRANSPORTER PERMEASE PROTEIN MG189-RELATED"/>
    <property type="match status" value="1"/>
</dbReference>
<evidence type="ECO:0000259" key="8">
    <source>
        <dbReference type="PROSITE" id="PS50928"/>
    </source>
</evidence>
<feature type="transmembrane region" description="Helical" evidence="7">
    <location>
        <begin position="157"/>
        <end position="176"/>
    </location>
</feature>
<dbReference type="CDD" id="cd06261">
    <property type="entry name" value="TM_PBP2"/>
    <property type="match status" value="1"/>
</dbReference>
<comment type="subcellular location">
    <subcellularLocation>
        <location evidence="1 7">Cell membrane</location>
        <topology evidence="1 7">Multi-pass membrane protein</topology>
    </subcellularLocation>
</comment>
<accession>A0A9D1F1C3</accession>
<feature type="transmembrane region" description="Helical" evidence="7">
    <location>
        <begin position="127"/>
        <end position="151"/>
    </location>
</feature>
<keyword evidence="6 7" id="KW-0472">Membrane</keyword>
<dbReference type="AlphaFoldDB" id="A0A9D1F1C3"/>
<keyword evidence="3" id="KW-1003">Cell membrane</keyword>
<sequence length="292" mass="33163">METTENLEKNLLHRRKLYKTILLDAILWILRIGFGFIFLFPLIWALSTSLKPLSEIVSAEIKLWINNPTLEHYKYVFSYRNAYRANAFIVAVINTSFLTGISMLTNLVFCTLAAYAFAKLRFKGHKALFKVFLSSMMIPGIITMVPTFVVIRVLNLWGSYWGVILPGATGVFNIFFMRQFFIGIPDELGESAALDGANELIICFRIYVPLVKPAIATMAVLCFQGGWNNFLMPYVVLPDRQLVLSTFIRTFPADNYAVSMAASMVATLPVLVLFIFFQKYFMNSITFSGIKE</sequence>
<dbReference type="GO" id="GO:0005886">
    <property type="term" value="C:plasma membrane"/>
    <property type="evidence" value="ECO:0007669"/>
    <property type="project" value="UniProtKB-SubCell"/>
</dbReference>
<proteinExistence type="inferred from homology"/>
<feature type="transmembrane region" description="Helical" evidence="7">
    <location>
        <begin position="256"/>
        <end position="277"/>
    </location>
</feature>
<feature type="transmembrane region" description="Helical" evidence="7">
    <location>
        <begin position="87"/>
        <end position="115"/>
    </location>
</feature>
<dbReference type="GO" id="GO:0055085">
    <property type="term" value="P:transmembrane transport"/>
    <property type="evidence" value="ECO:0007669"/>
    <property type="project" value="InterPro"/>
</dbReference>
<dbReference type="PROSITE" id="PS50928">
    <property type="entry name" value="ABC_TM1"/>
    <property type="match status" value="1"/>
</dbReference>
<feature type="domain" description="ABC transmembrane type-1" evidence="8">
    <location>
        <begin position="92"/>
        <end position="277"/>
    </location>
</feature>
<evidence type="ECO:0000256" key="4">
    <source>
        <dbReference type="ARBA" id="ARBA00022692"/>
    </source>
</evidence>
<keyword evidence="2 7" id="KW-0813">Transport</keyword>
<keyword evidence="4 7" id="KW-0812">Transmembrane</keyword>
<keyword evidence="5 7" id="KW-1133">Transmembrane helix</keyword>
<gene>
    <name evidence="9" type="ORF">IAC10_12370</name>
</gene>